<dbReference type="RefSeq" id="WP_185766780.1">
    <property type="nucleotide sequence ID" value="NZ_RIBP01000004.1"/>
</dbReference>
<dbReference type="SUPFAM" id="SSF69279">
    <property type="entry name" value="Phage tail proteins"/>
    <property type="match status" value="1"/>
</dbReference>
<dbReference type="Gene3D" id="3.55.50.10">
    <property type="entry name" value="Baseplate protein-like domains"/>
    <property type="match status" value="1"/>
</dbReference>
<evidence type="ECO:0000313" key="2">
    <source>
        <dbReference type="EMBL" id="TRZ38528.1"/>
    </source>
</evidence>
<dbReference type="AlphaFoldDB" id="A0A553SNH3"/>
<organism evidence="2 3">
    <name type="scientific">Niallia circulans</name>
    <name type="common">Bacillus circulans</name>
    <dbReference type="NCBI Taxonomy" id="1397"/>
    <lineage>
        <taxon>Bacteria</taxon>
        <taxon>Bacillati</taxon>
        <taxon>Bacillota</taxon>
        <taxon>Bacilli</taxon>
        <taxon>Bacillales</taxon>
        <taxon>Bacillaceae</taxon>
        <taxon>Niallia</taxon>
    </lineage>
</organism>
<accession>A0A553SNH3</accession>
<sequence>MTDGRRISYDLKYNGNKFTADIDPFVTGLSFTDNFTGSADDLTINLADKDRIWLGNWMPEKGAAIEAVLIIPSGWGNQSTSKRDLGYYEIDESSGGGPPTTVSIKSTSIPQESSLKGEKKSRSWENTTLKKVLTDVAKKNGLGIYYDAADNPSFDRLDQEYESDGAFLYRLCNENGLALKLANKKVYVIDEEQLESLDTVATINRTDQLVKKWNYKDTLNGSYKSCKVTYTDTQKKRTYKQTFTPSKPPKTGRVLLVNEEVNSDAAALRLAKKKLREANKEATTVTITIAGIMNLYAGQTVTIKGFSNLDGKYIITSLSGKTGDTSETTLNLRKCLVGY</sequence>
<dbReference type="EMBL" id="RIBP01000004">
    <property type="protein sequence ID" value="TRZ38528.1"/>
    <property type="molecule type" value="Genomic_DNA"/>
</dbReference>
<proteinExistence type="predicted"/>
<dbReference type="Gene3D" id="4.10.220.110">
    <property type="match status" value="1"/>
</dbReference>
<dbReference type="Gene3D" id="2.30.110.50">
    <property type="match status" value="1"/>
</dbReference>
<gene>
    <name evidence="2" type="ORF">CEQ21_24390</name>
</gene>
<feature type="region of interest" description="Disordered" evidence="1">
    <location>
        <begin position="90"/>
        <end position="122"/>
    </location>
</feature>
<evidence type="ECO:0000313" key="3">
    <source>
        <dbReference type="Proteomes" id="UP000319837"/>
    </source>
</evidence>
<evidence type="ECO:0000256" key="1">
    <source>
        <dbReference type="SAM" id="MobiDB-lite"/>
    </source>
</evidence>
<feature type="compositionally biased region" description="Polar residues" evidence="1">
    <location>
        <begin position="100"/>
        <end position="114"/>
    </location>
</feature>
<comment type="caution">
    <text evidence="2">The sequence shown here is derived from an EMBL/GenBank/DDBJ whole genome shotgun (WGS) entry which is preliminary data.</text>
</comment>
<dbReference type="Pfam" id="PF05954">
    <property type="entry name" value="Phage_GPD"/>
    <property type="match status" value="1"/>
</dbReference>
<reference evidence="3" key="1">
    <citation type="submission" date="2018-10" db="EMBL/GenBank/DDBJ databases">
        <title>FDA dAtabase for Regulatory Grade micrObial Sequences (FDA-ARGOS): Supporting development and validation of Infectious Disease Dx tests.</title>
        <authorList>
            <person name="Minogue T."/>
            <person name="Wolcott M."/>
            <person name="Wasieloski L."/>
            <person name="Aguilar W."/>
            <person name="Moore D."/>
            <person name="Tallon L."/>
            <person name="Sadzewicz L."/>
            <person name="Sengamalay N."/>
            <person name="Ott S."/>
            <person name="Godinez A."/>
            <person name="Nagaraj S."/>
            <person name="Vavikolanu K."/>
            <person name="Vyas G."/>
            <person name="Nadendla S."/>
            <person name="George J."/>
            <person name="Sichtig H."/>
        </authorList>
    </citation>
    <scope>NUCLEOTIDE SEQUENCE [LARGE SCALE GENOMIC DNA]</scope>
    <source>
        <strain evidence="3">FDAARGOS_343</strain>
    </source>
</reference>
<name>A0A553SNH3_NIACI</name>
<protein>
    <submittedName>
        <fullName evidence="2">Uncharacterized protein</fullName>
    </submittedName>
</protein>
<dbReference type="Proteomes" id="UP000319837">
    <property type="component" value="Unassembled WGS sequence"/>
</dbReference>